<dbReference type="Gene3D" id="3.40.50.300">
    <property type="entry name" value="P-loop containing nucleotide triphosphate hydrolases"/>
    <property type="match status" value="1"/>
</dbReference>
<keyword evidence="8" id="KW-1185">Reference proteome</keyword>
<feature type="transmembrane region" description="Helical" evidence="5">
    <location>
        <begin position="177"/>
        <end position="203"/>
    </location>
</feature>
<comment type="caution">
    <text evidence="7">The sequence shown here is derived from an EMBL/GenBank/DDBJ whole genome shotgun (WGS) entry which is preliminary data.</text>
</comment>
<feature type="domain" description="ABC transmembrane type-1" evidence="6">
    <location>
        <begin position="187"/>
        <end position="293"/>
    </location>
</feature>
<dbReference type="OrthoDB" id="6500128at2759"/>
<evidence type="ECO:0000256" key="4">
    <source>
        <dbReference type="ARBA" id="ARBA00023136"/>
    </source>
</evidence>
<reference evidence="7" key="1">
    <citation type="submission" date="2021-06" db="EMBL/GenBank/DDBJ databases">
        <authorList>
            <person name="Kallberg Y."/>
            <person name="Tangrot J."/>
            <person name="Rosling A."/>
        </authorList>
    </citation>
    <scope>NUCLEOTIDE SEQUENCE</scope>
    <source>
        <strain evidence="7">CL551</strain>
    </source>
</reference>
<dbReference type="PANTHER" id="PTHR43394:SF1">
    <property type="entry name" value="ATP-BINDING CASSETTE SUB-FAMILY B MEMBER 10, MITOCHONDRIAL"/>
    <property type="match status" value="1"/>
</dbReference>
<evidence type="ECO:0000256" key="3">
    <source>
        <dbReference type="ARBA" id="ARBA00022989"/>
    </source>
</evidence>
<name>A0A9N9J129_9GLOM</name>
<evidence type="ECO:0000259" key="6">
    <source>
        <dbReference type="PROSITE" id="PS50929"/>
    </source>
</evidence>
<dbReference type="PROSITE" id="PS50929">
    <property type="entry name" value="ABC_TM1F"/>
    <property type="match status" value="1"/>
</dbReference>
<dbReference type="InterPro" id="IPR039421">
    <property type="entry name" value="Type_1_exporter"/>
</dbReference>
<dbReference type="GO" id="GO:0015421">
    <property type="term" value="F:ABC-type oligopeptide transporter activity"/>
    <property type="evidence" value="ECO:0007669"/>
    <property type="project" value="TreeGrafter"/>
</dbReference>
<dbReference type="AlphaFoldDB" id="A0A9N9J129"/>
<evidence type="ECO:0000313" key="8">
    <source>
        <dbReference type="Proteomes" id="UP000789342"/>
    </source>
</evidence>
<dbReference type="InterPro" id="IPR011527">
    <property type="entry name" value="ABC1_TM_dom"/>
</dbReference>
<feature type="non-terminal residue" evidence="7">
    <location>
        <position position="1"/>
    </location>
</feature>
<protein>
    <submittedName>
        <fullName evidence="7">7511_t:CDS:1</fullName>
    </submittedName>
</protein>
<gene>
    <name evidence="7" type="ORF">AMORRO_LOCUS15673</name>
</gene>
<accession>A0A9N9J129</accession>
<feature type="transmembrane region" description="Helical" evidence="5">
    <location>
        <begin position="223"/>
        <end position="248"/>
    </location>
</feature>
<evidence type="ECO:0000256" key="5">
    <source>
        <dbReference type="SAM" id="Phobius"/>
    </source>
</evidence>
<feature type="non-terminal residue" evidence="7">
    <location>
        <position position="293"/>
    </location>
</feature>
<dbReference type="PANTHER" id="PTHR43394">
    <property type="entry name" value="ATP-DEPENDENT PERMEASE MDL1, MITOCHONDRIAL"/>
    <property type="match status" value="1"/>
</dbReference>
<evidence type="ECO:0000256" key="1">
    <source>
        <dbReference type="ARBA" id="ARBA00004141"/>
    </source>
</evidence>
<comment type="subcellular location">
    <subcellularLocation>
        <location evidence="1">Membrane</location>
        <topology evidence="1">Multi-pass membrane protein</topology>
    </subcellularLocation>
</comment>
<dbReference type="FunFam" id="3.40.50.300:FF:002695">
    <property type="entry name" value="ABC multidrug transporter, putative"/>
    <property type="match status" value="1"/>
</dbReference>
<sequence length="293" mass="32790">EIIEACKKSNAHEFINDLPNKYDTKVGEKGSLMSGGQKQRIAIARALIKDPPILLLDEATSALDTESERLVQEALDAASSNRTTIVIAHRLSTIKNADKIVVMSKGEILEVGRHEELISKRGVYFGLVQAQELKVSTKASTTKSIKSIEEIIEEESKEKVKQSAPFGRVFKLQRPEYLMMFFGAINAAVNGAIMPLFSIIFATLLDVFSKTDRPHELRHDANFWALMFVLLAIASFIANFFQNFSFILSGEKLTKRLRTITFEKLLKQDIGYFDDERNSTGVLTSKLAIDASR</sequence>
<dbReference type="GO" id="GO:0016887">
    <property type="term" value="F:ATP hydrolysis activity"/>
    <property type="evidence" value="ECO:0007669"/>
    <property type="project" value="InterPro"/>
</dbReference>
<dbReference type="InterPro" id="IPR036640">
    <property type="entry name" value="ABC1_TM_sf"/>
</dbReference>
<keyword evidence="2 5" id="KW-0812">Transmembrane</keyword>
<keyword evidence="4 5" id="KW-0472">Membrane</keyword>
<evidence type="ECO:0000313" key="7">
    <source>
        <dbReference type="EMBL" id="CAG8757093.1"/>
    </source>
</evidence>
<dbReference type="GO" id="GO:0005743">
    <property type="term" value="C:mitochondrial inner membrane"/>
    <property type="evidence" value="ECO:0007669"/>
    <property type="project" value="TreeGrafter"/>
</dbReference>
<proteinExistence type="predicted"/>
<dbReference type="InterPro" id="IPR003439">
    <property type="entry name" value="ABC_transporter-like_ATP-bd"/>
</dbReference>
<dbReference type="Gene3D" id="1.20.1560.10">
    <property type="entry name" value="ABC transporter type 1, transmembrane domain"/>
    <property type="match status" value="1"/>
</dbReference>
<dbReference type="Pfam" id="PF00664">
    <property type="entry name" value="ABC_membrane"/>
    <property type="match status" value="1"/>
</dbReference>
<dbReference type="SUPFAM" id="SSF52540">
    <property type="entry name" value="P-loop containing nucleoside triphosphate hydrolases"/>
    <property type="match status" value="1"/>
</dbReference>
<dbReference type="SUPFAM" id="SSF90123">
    <property type="entry name" value="ABC transporter transmembrane region"/>
    <property type="match status" value="1"/>
</dbReference>
<dbReference type="InterPro" id="IPR027417">
    <property type="entry name" value="P-loop_NTPase"/>
</dbReference>
<dbReference type="GO" id="GO:0005524">
    <property type="term" value="F:ATP binding"/>
    <property type="evidence" value="ECO:0007669"/>
    <property type="project" value="InterPro"/>
</dbReference>
<dbReference type="Pfam" id="PF00005">
    <property type="entry name" value="ABC_tran"/>
    <property type="match status" value="1"/>
</dbReference>
<dbReference type="Proteomes" id="UP000789342">
    <property type="component" value="Unassembled WGS sequence"/>
</dbReference>
<keyword evidence="3 5" id="KW-1133">Transmembrane helix</keyword>
<organism evidence="7 8">
    <name type="scientific">Acaulospora morrowiae</name>
    <dbReference type="NCBI Taxonomy" id="94023"/>
    <lineage>
        <taxon>Eukaryota</taxon>
        <taxon>Fungi</taxon>
        <taxon>Fungi incertae sedis</taxon>
        <taxon>Mucoromycota</taxon>
        <taxon>Glomeromycotina</taxon>
        <taxon>Glomeromycetes</taxon>
        <taxon>Diversisporales</taxon>
        <taxon>Acaulosporaceae</taxon>
        <taxon>Acaulospora</taxon>
    </lineage>
</organism>
<dbReference type="EMBL" id="CAJVPV010038681">
    <property type="protein sequence ID" value="CAG8757093.1"/>
    <property type="molecule type" value="Genomic_DNA"/>
</dbReference>
<evidence type="ECO:0000256" key="2">
    <source>
        <dbReference type="ARBA" id="ARBA00022692"/>
    </source>
</evidence>
<dbReference type="GO" id="GO:0090374">
    <property type="term" value="P:oligopeptide export from mitochondrion"/>
    <property type="evidence" value="ECO:0007669"/>
    <property type="project" value="TreeGrafter"/>
</dbReference>